<reference evidence="9" key="1">
    <citation type="submission" date="2022-10" db="EMBL/GenBank/DDBJ databases">
        <authorList>
            <person name="Kim H.S."/>
            <person name="Kim J.-S."/>
            <person name="Suh M.K."/>
            <person name="Eom M.K."/>
            <person name="Lee J.-S."/>
        </authorList>
    </citation>
    <scope>NUCLEOTIDE SEQUENCE</scope>
    <source>
        <strain evidence="9">LIP-5</strain>
    </source>
</reference>
<name>A0AAE3IN76_9BACT</name>
<dbReference type="Pfam" id="PF13746">
    <property type="entry name" value="Fer4_18"/>
    <property type="match status" value="1"/>
</dbReference>
<dbReference type="PROSITE" id="PS51379">
    <property type="entry name" value="4FE4S_FER_2"/>
    <property type="match status" value="1"/>
</dbReference>
<dbReference type="PANTHER" id="PTHR30176:SF3">
    <property type="entry name" value="FERREDOXIN-TYPE PROTEIN NAPH"/>
    <property type="match status" value="1"/>
</dbReference>
<dbReference type="InterPro" id="IPR013783">
    <property type="entry name" value="Ig-like_fold"/>
</dbReference>
<evidence type="ECO:0000259" key="8">
    <source>
        <dbReference type="PROSITE" id="PS51379"/>
    </source>
</evidence>
<comment type="caution">
    <text evidence="9">The sequence shown here is derived from an EMBL/GenBank/DDBJ whole genome shotgun (WGS) entry which is preliminary data.</text>
</comment>
<feature type="transmembrane region" description="Helical" evidence="7">
    <location>
        <begin position="174"/>
        <end position="193"/>
    </location>
</feature>
<dbReference type="PANTHER" id="PTHR30176">
    <property type="entry name" value="FERREDOXIN-TYPE PROTEIN NAPH"/>
    <property type="match status" value="1"/>
</dbReference>
<feature type="transmembrane region" description="Helical" evidence="7">
    <location>
        <begin position="50"/>
        <end position="70"/>
    </location>
</feature>
<dbReference type="NCBIfam" id="TIGR02745">
    <property type="entry name" value="ccoG_rdxA_fixG"/>
    <property type="match status" value="1"/>
</dbReference>
<gene>
    <name evidence="9" type="primary">ccoG</name>
    <name evidence="9" type="ORF">OD355_05940</name>
</gene>
<keyword evidence="7" id="KW-1133">Transmembrane helix</keyword>
<dbReference type="RefSeq" id="WP_263037544.1">
    <property type="nucleotide sequence ID" value="NZ_JAOTPL010000006.1"/>
</dbReference>
<dbReference type="GO" id="GO:0051539">
    <property type="term" value="F:4 iron, 4 sulfur cluster binding"/>
    <property type="evidence" value="ECO:0007669"/>
    <property type="project" value="UniProtKB-KW"/>
</dbReference>
<evidence type="ECO:0000256" key="2">
    <source>
        <dbReference type="ARBA" id="ARBA00022485"/>
    </source>
</evidence>
<feature type="domain" description="4Fe-4S ferredoxin-type" evidence="8">
    <location>
        <begin position="269"/>
        <end position="297"/>
    </location>
</feature>
<dbReference type="InterPro" id="IPR032879">
    <property type="entry name" value="FixG_C"/>
</dbReference>
<evidence type="ECO:0000256" key="4">
    <source>
        <dbReference type="ARBA" id="ARBA00022982"/>
    </source>
</evidence>
<protein>
    <submittedName>
        <fullName evidence="9">Cytochrome c oxidase accessory protein CcoG</fullName>
    </submittedName>
</protein>
<dbReference type="InterPro" id="IPR017896">
    <property type="entry name" value="4Fe4S_Fe-S-bd"/>
</dbReference>
<dbReference type="InterPro" id="IPR051684">
    <property type="entry name" value="Electron_Trans/Redox"/>
</dbReference>
<feature type="transmembrane region" description="Helical" evidence="7">
    <location>
        <begin position="99"/>
        <end position="125"/>
    </location>
</feature>
<keyword evidence="7" id="KW-0812">Transmembrane</keyword>
<keyword evidence="5" id="KW-0408">Iron</keyword>
<evidence type="ECO:0000313" key="9">
    <source>
        <dbReference type="EMBL" id="MCU7694056.1"/>
    </source>
</evidence>
<evidence type="ECO:0000256" key="7">
    <source>
        <dbReference type="SAM" id="Phobius"/>
    </source>
</evidence>
<dbReference type="Gene3D" id="1.10.1060.10">
    <property type="entry name" value="Alpha-helical ferredoxin"/>
    <property type="match status" value="1"/>
</dbReference>
<dbReference type="Pfam" id="PF12801">
    <property type="entry name" value="Fer4_5"/>
    <property type="match status" value="1"/>
</dbReference>
<sequence length="478" mass="54516">MSDIEYSNNLKDLSETYDTIQEAFRNRMSNTDEKGKYKHVYASKPKGKFYNIRTILSYVYLLLFVGLPFIKVNGQPLILLNFPAGKFILFSKVFWPQDFFIFAIGMIAAIIFIALFTVIFGRLFCGWICPQTIFMEMFFRKIEWVIEGTPAEQKRLNAAPWTGKKIFKKTLKHVVFFLFSFIIANTFLAYIVGVDELYDMIKHPAANIGTLVALLAFTGVFYAVFAFVRDIVCTTICPYGRLQSVLFDKDTMQVAYDYKRGEPRGKVKKREENNLGDCIDCNRCVVVCPTGIDIRNGVQMECVGCTACIDACDEMMIKVNRPTGLIRYASENEIADKKKFHLNFKVKGYSFILLLLLGVMTYLIASGKSIDTNITRAQGQLYTEQQDGKITNLYNAKIINKTNKPQSYKMKVEGIDAEVKMVTDDKALLKPEAINEVTFFINIDKSKLRERKTDLLVGVYNDGELVETVKTTFLGPFK</sequence>
<dbReference type="InterPro" id="IPR017900">
    <property type="entry name" value="4Fe4S_Fe_S_CS"/>
</dbReference>
<dbReference type="EMBL" id="JAOTPL010000006">
    <property type="protein sequence ID" value="MCU7694056.1"/>
    <property type="molecule type" value="Genomic_DNA"/>
</dbReference>
<evidence type="ECO:0000313" key="10">
    <source>
        <dbReference type="Proteomes" id="UP001209317"/>
    </source>
</evidence>
<evidence type="ECO:0000256" key="5">
    <source>
        <dbReference type="ARBA" id="ARBA00023004"/>
    </source>
</evidence>
<evidence type="ECO:0000256" key="3">
    <source>
        <dbReference type="ARBA" id="ARBA00022723"/>
    </source>
</evidence>
<dbReference type="GO" id="GO:0046872">
    <property type="term" value="F:metal ion binding"/>
    <property type="evidence" value="ECO:0007669"/>
    <property type="project" value="UniProtKB-KW"/>
</dbReference>
<dbReference type="InterPro" id="IPR014116">
    <property type="entry name" value="Cyt_c_oxidase_cbb3_FixG"/>
</dbReference>
<evidence type="ECO:0000256" key="1">
    <source>
        <dbReference type="ARBA" id="ARBA00022448"/>
    </source>
</evidence>
<keyword evidence="6" id="KW-0411">Iron-sulfur</keyword>
<proteinExistence type="predicted"/>
<dbReference type="GO" id="GO:0005886">
    <property type="term" value="C:plasma membrane"/>
    <property type="evidence" value="ECO:0007669"/>
    <property type="project" value="TreeGrafter"/>
</dbReference>
<keyword evidence="4" id="KW-0249">Electron transport</keyword>
<feature type="transmembrane region" description="Helical" evidence="7">
    <location>
        <begin position="346"/>
        <end position="365"/>
    </location>
</feature>
<dbReference type="SUPFAM" id="SSF54862">
    <property type="entry name" value="4Fe-4S ferredoxins"/>
    <property type="match status" value="1"/>
</dbReference>
<dbReference type="Proteomes" id="UP001209317">
    <property type="component" value="Unassembled WGS sequence"/>
</dbReference>
<dbReference type="AlphaFoldDB" id="A0AAE3IN76"/>
<keyword evidence="2" id="KW-0004">4Fe-4S</keyword>
<dbReference type="Pfam" id="PF11614">
    <property type="entry name" value="FixG_C"/>
    <property type="match status" value="1"/>
</dbReference>
<feature type="transmembrane region" description="Helical" evidence="7">
    <location>
        <begin position="205"/>
        <end position="228"/>
    </location>
</feature>
<accession>A0AAE3IN76</accession>
<keyword evidence="10" id="KW-1185">Reference proteome</keyword>
<dbReference type="InterPro" id="IPR009051">
    <property type="entry name" value="Helical_ferredxn"/>
</dbReference>
<keyword evidence="1" id="KW-0813">Transport</keyword>
<keyword evidence="3" id="KW-0479">Metal-binding</keyword>
<evidence type="ECO:0000256" key="6">
    <source>
        <dbReference type="ARBA" id="ARBA00023014"/>
    </source>
</evidence>
<dbReference type="Gene3D" id="2.60.40.10">
    <property type="entry name" value="Immunoglobulins"/>
    <property type="match status" value="1"/>
</dbReference>
<keyword evidence="7" id="KW-0472">Membrane</keyword>
<dbReference type="PROSITE" id="PS00198">
    <property type="entry name" value="4FE4S_FER_1"/>
    <property type="match status" value="1"/>
</dbReference>
<organism evidence="9 10">
    <name type="scientific">Haoranjiania flava</name>
    <dbReference type="NCBI Taxonomy" id="1856322"/>
    <lineage>
        <taxon>Bacteria</taxon>
        <taxon>Pseudomonadati</taxon>
        <taxon>Bacteroidota</taxon>
        <taxon>Chitinophagia</taxon>
        <taxon>Chitinophagales</taxon>
        <taxon>Chitinophagaceae</taxon>
        <taxon>Haoranjiania</taxon>
    </lineage>
</organism>